<comment type="similarity">
    <text evidence="1 6">Belongs to the glycosyl hydrolase 28 family.</text>
</comment>
<keyword evidence="4" id="KW-0325">Glycoprotein</keyword>
<protein>
    <submittedName>
        <fullName evidence="7">Uncharacterized protein</fullName>
    </submittedName>
</protein>
<evidence type="ECO:0000256" key="1">
    <source>
        <dbReference type="ARBA" id="ARBA00008834"/>
    </source>
</evidence>
<gene>
    <name evidence="7" type="ORF">GM418_28740</name>
</gene>
<keyword evidence="5 6" id="KW-0326">Glycosidase</keyword>
<keyword evidence="2 6" id="KW-0378">Hydrolase</keyword>
<dbReference type="KEGG" id="mcos:GM418_28740"/>
<organism evidence="7 8">
    <name type="scientific">Maribellus comscasis</name>
    <dbReference type="NCBI Taxonomy" id="2681766"/>
    <lineage>
        <taxon>Bacteria</taxon>
        <taxon>Pseudomonadati</taxon>
        <taxon>Bacteroidota</taxon>
        <taxon>Bacteroidia</taxon>
        <taxon>Marinilabiliales</taxon>
        <taxon>Prolixibacteraceae</taxon>
        <taxon>Maribellus</taxon>
    </lineage>
</organism>
<evidence type="ECO:0000256" key="5">
    <source>
        <dbReference type="ARBA" id="ARBA00023295"/>
    </source>
</evidence>
<evidence type="ECO:0000256" key="3">
    <source>
        <dbReference type="ARBA" id="ARBA00023157"/>
    </source>
</evidence>
<name>A0A6I6K796_9BACT</name>
<keyword evidence="8" id="KW-1185">Reference proteome</keyword>
<dbReference type="PANTHER" id="PTHR31736">
    <property type="match status" value="1"/>
</dbReference>
<evidence type="ECO:0000313" key="8">
    <source>
        <dbReference type="Proteomes" id="UP000428260"/>
    </source>
</evidence>
<sequence length="481" mass="53807">MQCITILPKNMALDLGHWTNKQCFNMKKFYVLGMLGLIFCSQLSCVHQQPSVPISRSGVEKSVLYEVNINNQEVFVAHEECFADTIFETAICELAERTQINISFNNIISKYRIRPDSKDIKGEVDGNELSFEITKPQMLVIEINNAPPLLLSLLPIEEDIPKPDDPNVMYFGSGIHDAGLITPKSGQTIYLASGALVKGRIYGEDLENVKVKGRGILDARGYTSKQEKICAIEFRKCNDITVEGIGLRAGEWWQTLYLLCNNIEVSWMHLLSFGVNNDGIDIDGVTNFYAHDCFIGCGDDGFGWHALDAETNGEPPTQNCLAENCVIYNTHAGNGLRIGASMETSLFKDITFRNIDVLEHVHAGIRSDHSDWALCENITFENFFLEKPGRPIEVKVEKTRYSNTTGFRDERGAIKNWNFINVQSPGGKIELAGFDKLHPVNQILFKNCCIGGSPLGESSIVKNEFVFNVCIENDQSTCFVY</sequence>
<dbReference type="GO" id="GO:0046576">
    <property type="term" value="F:rhamnogalacturonan alpha-L-rhamnopyranosyl-(1-&gt;4)-alpha-D-galactopyranosyluronide lyase activity"/>
    <property type="evidence" value="ECO:0007669"/>
    <property type="project" value="UniProtKB-ARBA"/>
</dbReference>
<dbReference type="Gene3D" id="2.160.20.10">
    <property type="entry name" value="Single-stranded right-handed beta-helix, Pectin lyase-like"/>
    <property type="match status" value="1"/>
</dbReference>
<keyword evidence="3" id="KW-1015">Disulfide bond</keyword>
<evidence type="ECO:0000256" key="6">
    <source>
        <dbReference type="RuleBase" id="RU361169"/>
    </source>
</evidence>
<reference evidence="7 8" key="1">
    <citation type="submission" date="2019-11" db="EMBL/GenBank/DDBJ databases">
        <authorList>
            <person name="Zheng R.K."/>
            <person name="Sun C.M."/>
        </authorList>
    </citation>
    <scope>NUCLEOTIDE SEQUENCE [LARGE SCALE GENOMIC DNA]</scope>
    <source>
        <strain evidence="7 8">WC007</strain>
    </source>
</reference>
<dbReference type="AlphaFoldDB" id="A0A6I6K796"/>
<evidence type="ECO:0000256" key="4">
    <source>
        <dbReference type="ARBA" id="ARBA00023180"/>
    </source>
</evidence>
<proteinExistence type="inferred from homology"/>
<dbReference type="Proteomes" id="UP000428260">
    <property type="component" value="Chromosome"/>
</dbReference>
<evidence type="ECO:0000313" key="7">
    <source>
        <dbReference type="EMBL" id="QGY47513.1"/>
    </source>
</evidence>
<dbReference type="Pfam" id="PF00295">
    <property type="entry name" value="Glyco_hydro_28"/>
    <property type="match status" value="1"/>
</dbReference>
<dbReference type="EMBL" id="CP046401">
    <property type="protein sequence ID" value="QGY47513.1"/>
    <property type="molecule type" value="Genomic_DNA"/>
</dbReference>
<dbReference type="GO" id="GO:0004650">
    <property type="term" value="F:polygalacturonase activity"/>
    <property type="evidence" value="ECO:0007669"/>
    <property type="project" value="InterPro"/>
</dbReference>
<dbReference type="InterPro" id="IPR012334">
    <property type="entry name" value="Pectin_lyas_fold"/>
</dbReference>
<dbReference type="PANTHER" id="PTHR31736:SF19">
    <property type="entry name" value="PECTIN LYASE SUPERFAMILY PROTEIN-RELATED"/>
    <property type="match status" value="1"/>
</dbReference>
<dbReference type="InterPro" id="IPR011050">
    <property type="entry name" value="Pectin_lyase_fold/virulence"/>
</dbReference>
<accession>A0A6I6K796</accession>
<dbReference type="SUPFAM" id="SSF51126">
    <property type="entry name" value="Pectin lyase-like"/>
    <property type="match status" value="1"/>
</dbReference>
<evidence type="ECO:0000256" key="2">
    <source>
        <dbReference type="ARBA" id="ARBA00022801"/>
    </source>
</evidence>
<dbReference type="GO" id="GO:0005975">
    <property type="term" value="P:carbohydrate metabolic process"/>
    <property type="evidence" value="ECO:0007669"/>
    <property type="project" value="InterPro"/>
</dbReference>
<dbReference type="InterPro" id="IPR000743">
    <property type="entry name" value="Glyco_hydro_28"/>
</dbReference>